<dbReference type="EMBL" id="LNCD01000075">
    <property type="protein sequence ID" value="KWV51985.1"/>
    <property type="molecule type" value="Genomic_DNA"/>
</dbReference>
<sequence>MIFSDRQYAVSKEQLTNLRNAALAIQAGGAKLDWLKEIESNALQSQIADIQREMAEYDFLKSGATGFTEEFAFEELPRVLIQARIARGLSQTDLAEGLGLKAQQVQRYEATNYMSASLGRLMEVANILGVRVSASYGAAEERSEGAIYAWSDAGSVEWNKFPLREMAKRGWIKGNDLAVSARTWFHQVAGPQFATALHRKKMHSGNAPNEHALLAWQARVLQKGQQDFEAGLIGEFSLDDRWLDQLVALTKDSNGPRKARDLLGRNGIGMVVQSHLPGTYLDGAAMVAPFGNPVVALTLRFDRLDNFWFVLFHELGHVFLHLYNSLRFDFFDEEDGHQGDQYEEDADKFSLDHLIPQDTWRKCLSRFALTEEAVLIDAEKLGISASIIAGRIRKERNDYRLFSNLVGSGTVRTQFEGMME</sequence>
<protein>
    <submittedName>
        <fullName evidence="3">DNA-binding protein</fullName>
    </submittedName>
</protein>
<dbReference type="PANTHER" id="PTHR43236">
    <property type="entry name" value="ANTITOXIN HIGA1"/>
    <property type="match status" value="1"/>
</dbReference>
<proteinExistence type="inferred from homology"/>
<dbReference type="SUPFAM" id="SSF47413">
    <property type="entry name" value="lambda repressor-like DNA-binding domains"/>
    <property type="match status" value="1"/>
</dbReference>
<dbReference type="OrthoDB" id="9796786at2"/>
<evidence type="ECO:0000256" key="1">
    <source>
        <dbReference type="ARBA" id="ARBA00007227"/>
    </source>
</evidence>
<gene>
    <name evidence="3" type="ORF">AS026_05285</name>
</gene>
<dbReference type="InterPro" id="IPR010359">
    <property type="entry name" value="IrrE_HExxH"/>
</dbReference>
<evidence type="ECO:0000313" key="3">
    <source>
        <dbReference type="EMBL" id="KWV51985.1"/>
    </source>
</evidence>
<dbReference type="InterPro" id="IPR001387">
    <property type="entry name" value="Cro/C1-type_HTH"/>
</dbReference>
<comment type="caution">
    <text evidence="3">The sequence shown here is derived from an EMBL/GenBank/DDBJ whole genome shotgun (WGS) entry which is preliminary data.</text>
</comment>
<reference evidence="3 4" key="1">
    <citation type="submission" date="2015-11" db="EMBL/GenBank/DDBJ databases">
        <title>Draft Genome Sequence of the Strain BR 10423 (Rhizobium sp.) isolated from nodules of Mimosa pudica.</title>
        <authorList>
            <person name="Barauna A.C."/>
            <person name="Zilli J.E."/>
            <person name="Simoes-Araujo J.L."/>
            <person name="Reis V.M."/>
            <person name="James E.K."/>
            <person name="Reis F.B.Jr."/>
            <person name="Rouws L.F."/>
            <person name="Passos S.R."/>
            <person name="Gois S.R."/>
        </authorList>
    </citation>
    <scope>NUCLEOTIDE SEQUENCE [LARGE SCALE GENOMIC DNA]</scope>
    <source>
        <strain evidence="3 4">BR10423</strain>
    </source>
</reference>
<keyword evidence="3" id="KW-0238">DNA-binding</keyword>
<dbReference type="PROSITE" id="PS50943">
    <property type="entry name" value="HTH_CROC1"/>
    <property type="match status" value="1"/>
</dbReference>
<dbReference type="InterPro" id="IPR052345">
    <property type="entry name" value="Rad_response_metalloprotease"/>
</dbReference>
<dbReference type="Pfam" id="PF06114">
    <property type="entry name" value="Peptidase_M78"/>
    <property type="match status" value="1"/>
</dbReference>
<dbReference type="PANTHER" id="PTHR43236:SF1">
    <property type="entry name" value="BLL7220 PROTEIN"/>
    <property type="match status" value="1"/>
</dbReference>
<name>A0A109JN62_9HYPH</name>
<dbReference type="CDD" id="cd00093">
    <property type="entry name" value="HTH_XRE"/>
    <property type="match status" value="1"/>
</dbReference>
<keyword evidence="4" id="KW-1185">Reference proteome</keyword>
<dbReference type="Gene3D" id="1.10.260.40">
    <property type="entry name" value="lambda repressor-like DNA-binding domains"/>
    <property type="match status" value="1"/>
</dbReference>
<dbReference type="GO" id="GO:0003677">
    <property type="term" value="F:DNA binding"/>
    <property type="evidence" value="ECO:0007669"/>
    <property type="project" value="UniProtKB-KW"/>
</dbReference>
<evidence type="ECO:0000259" key="2">
    <source>
        <dbReference type="PROSITE" id="PS50943"/>
    </source>
</evidence>
<accession>A0A109JN62</accession>
<dbReference type="AlphaFoldDB" id="A0A109JN62"/>
<comment type="similarity">
    <text evidence="1">Belongs to the short-chain fatty acyl-CoA assimilation regulator (ScfR) family.</text>
</comment>
<evidence type="ECO:0000313" key="4">
    <source>
        <dbReference type="Proteomes" id="UP000068164"/>
    </source>
</evidence>
<organism evidence="3 4">
    <name type="scientific">Rhizobium altiplani</name>
    <dbReference type="NCBI Taxonomy" id="1864509"/>
    <lineage>
        <taxon>Bacteria</taxon>
        <taxon>Pseudomonadati</taxon>
        <taxon>Pseudomonadota</taxon>
        <taxon>Alphaproteobacteria</taxon>
        <taxon>Hyphomicrobiales</taxon>
        <taxon>Rhizobiaceae</taxon>
        <taxon>Rhizobium/Agrobacterium group</taxon>
        <taxon>Rhizobium</taxon>
    </lineage>
</organism>
<dbReference type="SMART" id="SM00530">
    <property type="entry name" value="HTH_XRE"/>
    <property type="match status" value="1"/>
</dbReference>
<dbReference type="InterPro" id="IPR010982">
    <property type="entry name" value="Lambda_DNA-bd_dom_sf"/>
</dbReference>
<dbReference type="Proteomes" id="UP000068164">
    <property type="component" value="Unassembled WGS sequence"/>
</dbReference>
<dbReference type="Pfam" id="PF01381">
    <property type="entry name" value="HTH_3"/>
    <property type="match status" value="1"/>
</dbReference>
<feature type="domain" description="HTH cro/C1-type" evidence="2">
    <location>
        <begin position="80"/>
        <end position="135"/>
    </location>
</feature>